<reference evidence="1 2" key="1">
    <citation type="submission" date="2019-12" db="EMBL/GenBank/DDBJ databases">
        <title>Engineering Photorhabdus to improve their lethality against agricultural pests.</title>
        <authorList>
            <person name="Machado R.A.R."/>
        </authorList>
    </citation>
    <scope>NUCLEOTIDE SEQUENCE [LARGE SCALE GENOMIC DNA]</scope>
    <source>
        <strain evidence="1 2">EN01</strain>
    </source>
</reference>
<dbReference type="EMBL" id="WSFA01000021">
    <property type="protein sequence ID" value="NDL39242.1"/>
    <property type="molecule type" value="Genomic_DNA"/>
</dbReference>
<accession>A0A6L9JS74</accession>
<gene>
    <name evidence="1" type="ORF">GPY51_10800</name>
</gene>
<proteinExistence type="predicted"/>
<comment type="caution">
    <text evidence="1">The sequence shown here is derived from an EMBL/GenBank/DDBJ whole genome shotgun (WGS) entry which is preliminary data.</text>
</comment>
<sequence length="57" mass="6580">MGCRGSEVQILSCRPNFPRKTNLLGLVFLWLGFSWCKTPLAQLHSFGHLRPLNIRRL</sequence>
<dbReference type="AlphaFoldDB" id="A0A6L9JS74"/>
<protein>
    <submittedName>
        <fullName evidence="1">Uncharacterized protein</fullName>
    </submittedName>
</protein>
<evidence type="ECO:0000313" key="2">
    <source>
        <dbReference type="Proteomes" id="UP000479300"/>
    </source>
</evidence>
<name>A0A6L9JS74_PHOLM</name>
<organism evidence="1 2">
    <name type="scientific">Photorhabdus laumondii subsp. laumondii</name>
    <name type="common">Photorhabdus luminescens subsp. laumondii</name>
    <dbReference type="NCBI Taxonomy" id="141679"/>
    <lineage>
        <taxon>Bacteria</taxon>
        <taxon>Pseudomonadati</taxon>
        <taxon>Pseudomonadota</taxon>
        <taxon>Gammaproteobacteria</taxon>
        <taxon>Enterobacterales</taxon>
        <taxon>Morganellaceae</taxon>
        <taxon>Photorhabdus</taxon>
    </lineage>
</organism>
<evidence type="ECO:0000313" key="1">
    <source>
        <dbReference type="EMBL" id="NDL39242.1"/>
    </source>
</evidence>
<dbReference type="Proteomes" id="UP000479300">
    <property type="component" value="Unassembled WGS sequence"/>
</dbReference>